<dbReference type="GO" id="GO:0071111">
    <property type="term" value="F:cyclic-guanylate-specific phosphodiesterase activity"/>
    <property type="evidence" value="ECO:0007669"/>
    <property type="project" value="InterPro"/>
</dbReference>
<keyword evidence="3" id="KW-1185">Reference proteome</keyword>
<protein>
    <submittedName>
        <fullName evidence="2">Sensor domain-containing phosphodiesterase</fullName>
    </submittedName>
</protein>
<dbReference type="Gene3D" id="3.30.450.40">
    <property type="match status" value="1"/>
</dbReference>
<organism evidence="2 3">
    <name type="scientific">Larsenimonas rhizosphaerae</name>
    <dbReference type="NCBI Taxonomy" id="2944682"/>
    <lineage>
        <taxon>Bacteria</taxon>
        <taxon>Pseudomonadati</taxon>
        <taxon>Pseudomonadota</taxon>
        <taxon>Gammaproteobacteria</taxon>
        <taxon>Oceanospirillales</taxon>
        <taxon>Halomonadaceae</taxon>
        <taxon>Larsenimonas</taxon>
    </lineage>
</organism>
<dbReference type="PROSITE" id="PS50883">
    <property type="entry name" value="EAL"/>
    <property type="match status" value="1"/>
</dbReference>
<dbReference type="SUPFAM" id="SSF141868">
    <property type="entry name" value="EAL domain-like"/>
    <property type="match status" value="1"/>
</dbReference>
<dbReference type="EMBL" id="JAPIVE010000002">
    <property type="protein sequence ID" value="MCX2524476.1"/>
    <property type="molecule type" value="Genomic_DNA"/>
</dbReference>
<sequence>MTSWLTELPMSKDPLMRLDNGAVPAVPHEHEAARLSELKALFVLDTPPEQRFDRLTRLVSRTFDVPIVLISLIDEDRQWFKSCVGLTITETHRDLAFCSHALHEKDVMVIEDALQDPRFVANPLVTGPPNIRFYAGALIRSTSGLPMGTLCLIDDIPRRLSPHKRDLLIEFAHFVSSELNHDVTLANEQTESKLRNSLDPLTHYLQPGNFEKRINDYFRLAETQSAHYSLAMVQLPTLKQVSARYGIAESTLALVEVSRRLRHAFRGHGLLFGRIKDDTLCVFFEAPTQKHREKLMNRAADELHARHEGTADAFDCPPHISWLDDCRLFDDASAMMVTIERAMKEDAADTPSLHLLDTDEYRQPLIRSVAIARRLPTALSNSELYLHYQPIHDLTSDTVIGHEALLRWYDTDLGQITPIEILRAAQERRLEEQLDRWVLSQAATLLLKARQADPPTLPITVNLGSAWCIQPDFSDAVVNLLNRHGVPPHLLVFDIPEDVMAGRDAILYRNIRALSTIGIRFMLDNYGRNYCDLLGLMDLPMAGIKLHQDWKTAIGPSTDVQRHKLEAAVDIARRAGWRICAKGIETVEEYNDFKALGCHEGQGFWLGRPAAYDTLQDLSG</sequence>
<dbReference type="InterPro" id="IPR029016">
    <property type="entry name" value="GAF-like_dom_sf"/>
</dbReference>
<dbReference type="RefSeq" id="WP_250935536.1">
    <property type="nucleotide sequence ID" value="NZ_JAMLJK010000001.1"/>
</dbReference>
<dbReference type="Pfam" id="PF00990">
    <property type="entry name" value="GGDEF"/>
    <property type="match status" value="1"/>
</dbReference>
<dbReference type="PANTHER" id="PTHR33121:SF79">
    <property type="entry name" value="CYCLIC DI-GMP PHOSPHODIESTERASE PDED-RELATED"/>
    <property type="match status" value="1"/>
</dbReference>
<dbReference type="InterPro" id="IPR050706">
    <property type="entry name" value="Cyclic-di-GMP_PDE-like"/>
</dbReference>
<dbReference type="InterPro" id="IPR043128">
    <property type="entry name" value="Rev_trsase/Diguanyl_cyclase"/>
</dbReference>
<accession>A0AA41ZGY7</accession>
<dbReference type="Proteomes" id="UP001165678">
    <property type="component" value="Unassembled WGS sequence"/>
</dbReference>
<comment type="caution">
    <text evidence="2">The sequence shown here is derived from an EMBL/GenBank/DDBJ whole genome shotgun (WGS) entry which is preliminary data.</text>
</comment>
<dbReference type="SMART" id="SM00065">
    <property type="entry name" value="GAF"/>
    <property type="match status" value="1"/>
</dbReference>
<dbReference type="SUPFAM" id="SSF55781">
    <property type="entry name" value="GAF domain-like"/>
    <property type="match status" value="1"/>
</dbReference>
<reference evidence="2" key="1">
    <citation type="submission" date="2022-11" db="EMBL/GenBank/DDBJ databases">
        <title>Larsenimonas rhizosphaerae sp. nov., isolated from a tidal mudflat.</title>
        <authorList>
            <person name="Lee S.D."/>
            <person name="Kim I.S."/>
        </authorList>
    </citation>
    <scope>NUCLEOTIDE SEQUENCE</scope>
    <source>
        <strain evidence="2">GH2-1</strain>
    </source>
</reference>
<dbReference type="Pfam" id="PF00563">
    <property type="entry name" value="EAL"/>
    <property type="match status" value="1"/>
</dbReference>
<dbReference type="InterPro" id="IPR035919">
    <property type="entry name" value="EAL_sf"/>
</dbReference>
<evidence type="ECO:0000259" key="1">
    <source>
        <dbReference type="PROSITE" id="PS50883"/>
    </source>
</evidence>
<dbReference type="InterPro" id="IPR029787">
    <property type="entry name" value="Nucleotide_cyclase"/>
</dbReference>
<dbReference type="PANTHER" id="PTHR33121">
    <property type="entry name" value="CYCLIC DI-GMP PHOSPHODIESTERASE PDEF"/>
    <property type="match status" value="1"/>
</dbReference>
<dbReference type="InterPro" id="IPR003018">
    <property type="entry name" value="GAF"/>
</dbReference>
<dbReference type="AlphaFoldDB" id="A0AA41ZGY7"/>
<evidence type="ECO:0000313" key="3">
    <source>
        <dbReference type="Proteomes" id="UP001165678"/>
    </source>
</evidence>
<proteinExistence type="predicted"/>
<evidence type="ECO:0000313" key="2">
    <source>
        <dbReference type="EMBL" id="MCX2524476.1"/>
    </source>
</evidence>
<dbReference type="Gene3D" id="3.30.70.270">
    <property type="match status" value="1"/>
</dbReference>
<gene>
    <name evidence="2" type="ORF">OQ287_09495</name>
</gene>
<dbReference type="SMART" id="SM00267">
    <property type="entry name" value="GGDEF"/>
    <property type="match status" value="1"/>
</dbReference>
<feature type="domain" description="EAL" evidence="1">
    <location>
        <begin position="368"/>
        <end position="620"/>
    </location>
</feature>
<name>A0AA41ZGY7_9GAMM</name>
<dbReference type="InterPro" id="IPR001633">
    <property type="entry name" value="EAL_dom"/>
</dbReference>
<dbReference type="SMART" id="SM00052">
    <property type="entry name" value="EAL"/>
    <property type="match status" value="1"/>
</dbReference>
<dbReference type="Pfam" id="PF01590">
    <property type="entry name" value="GAF"/>
    <property type="match status" value="1"/>
</dbReference>
<dbReference type="Gene3D" id="3.20.20.450">
    <property type="entry name" value="EAL domain"/>
    <property type="match status" value="1"/>
</dbReference>
<dbReference type="CDD" id="cd01948">
    <property type="entry name" value="EAL"/>
    <property type="match status" value="1"/>
</dbReference>
<dbReference type="SUPFAM" id="SSF55073">
    <property type="entry name" value="Nucleotide cyclase"/>
    <property type="match status" value="1"/>
</dbReference>
<dbReference type="InterPro" id="IPR000160">
    <property type="entry name" value="GGDEF_dom"/>
</dbReference>